<gene>
    <name evidence="5" type="ORF">ABG79_00140</name>
</gene>
<dbReference type="GO" id="GO:0043169">
    <property type="term" value="F:cation binding"/>
    <property type="evidence" value="ECO:0007669"/>
    <property type="project" value="InterPro"/>
</dbReference>
<protein>
    <recommendedName>
        <fullName evidence="3">Alpha-amylase</fullName>
        <ecNumber evidence="3">3.2.1.1</ecNumber>
    </recommendedName>
</protein>
<name>A0A0R3JWQ4_CALMK</name>
<comment type="caution">
    <text evidence="5">The sequence shown here is derived from an EMBL/GenBank/DDBJ whole genome shotgun (WGS) entry which is preliminary data.</text>
</comment>
<comment type="similarity">
    <text evidence="1 2">Belongs to the glycosyl hydrolase 13 family.</text>
</comment>
<dbReference type="InterPro" id="IPR017853">
    <property type="entry name" value="GH"/>
</dbReference>
<dbReference type="InterPro" id="IPR045857">
    <property type="entry name" value="O16G_dom_2"/>
</dbReference>
<evidence type="ECO:0000256" key="3">
    <source>
        <dbReference type="RuleBase" id="RU361134"/>
    </source>
</evidence>
<feature type="domain" description="Glycosyl hydrolase family 13 catalytic" evidence="4">
    <location>
        <begin position="56"/>
        <end position="439"/>
    </location>
</feature>
<dbReference type="InterPro" id="IPR032091">
    <property type="entry name" value="Malt_amylase-like_C"/>
</dbReference>
<comment type="catalytic activity">
    <reaction evidence="3">
        <text>Endohydrolysis of (1-&gt;4)-alpha-D-glucosidic linkages in polysaccharides containing three or more (1-&gt;4)-alpha-linked D-glucose units.</text>
        <dbReference type="EC" id="3.2.1.1"/>
    </reaction>
</comment>
<evidence type="ECO:0000259" key="4">
    <source>
        <dbReference type="SMART" id="SM00642"/>
    </source>
</evidence>
<accession>A0A0R3JWQ4</accession>
<dbReference type="PRINTS" id="PR00110">
    <property type="entry name" value="ALPHAAMYLASE"/>
</dbReference>
<evidence type="ECO:0000256" key="2">
    <source>
        <dbReference type="RuleBase" id="RU003615"/>
    </source>
</evidence>
<dbReference type="SUPFAM" id="SSF51445">
    <property type="entry name" value="(Trans)glycosidases"/>
    <property type="match status" value="1"/>
</dbReference>
<keyword evidence="3 5" id="KW-0326">Glycosidase</keyword>
<evidence type="ECO:0000313" key="6">
    <source>
        <dbReference type="Proteomes" id="UP000052015"/>
    </source>
</evidence>
<dbReference type="InterPro" id="IPR006047">
    <property type="entry name" value="GH13_cat_dom"/>
</dbReference>
<sequence>MNYLLGSIILRGIVMGKISKLLIFLSLFLFIIYANACTFNNDKNVRIKQDGMVYYEVFVRSFYDSDGDGIGDIKGLTEKLSYIKSLGVNGIWLMPIFKSPSYHGYDVTDYYNINSEYGTNEDFERFLKRAHEMGMKVILDLVINHTSSKHPWFLNADTSPNSKYRNFYIWADKDTNTSKLSPFGTKQWHNKGSGFYNGIFWSEMPDLNFDNKNVRKEIKKIAKYWLEKGVDGFRLDAAMHIYPPERTQDTLEWWDEFSQYCRSVKKDVYLVGEVWSNERAIAPYLKYLDSCFNFTLSESIIGTVINEDSSKLQYSLPFVYDEYKNSYKDYVDAPFLTNHDMERVMNRVANIDKMKLASAILLMMPGNPFIYYGEEIGMKGLKPDEYIREPFKWYRVYGRGQTKWEESIHNLGDYSPSVEQQESEPDSLLNHYRNLIKLRQSYSSLSKGDLSLIKTDSNVFAFKRTFNNETMVIVFNVTSKKVTTDIDAGVNIEGINILNNKNVKHANNIIYIELQPYSYAILK</sequence>
<dbReference type="CDD" id="cd11316">
    <property type="entry name" value="AmyAc_bac2_AmyA"/>
    <property type="match status" value="1"/>
</dbReference>
<dbReference type="Gene3D" id="3.90.400.10">
    <property type="entry name" value="Oligo-1,6-glucosidase, Domain 2"/>
    <property type="match status" value="1"/>
</dbReference>
<dbReference type="PANTHER" id="PTHR10357">
    <property type="entry name" value="ALPHA-AMYLASE FAMILY MEMBER"/>
    <property type="match status" value="1"/>
</dbReference>
<reference evidence="5 6" key="1">
    <citation type="submission" date="2015-09" db="EMBL/GenBank/DDBJ databases">
        <title>Draft genome sequence of a Caloramator mitchellensis, a moderate thermophile from the Great Artesian Basin of Australia.</title>
        <authorList>
            <person name="Patel B.K."/>
        </authorList>
    </citation>
    <scope>NUCLEOTIDE SEQUENCE [LARGE SCALE GENOMIC DNA]</scope>
    <source>
        <strain evidence="5 6">VF08</strain>
    </source>
</reference>
<evidence type="ECO:0000313" key="5">
    <source>
        <dbReference type="EMBL" id="KRQ87975.1"/>
    </source>
</evidence>
<dbReference type="GO" id="GO:0004556">
    <property type="term" value="F:alpha-amylase activity"/>
    <property type="evidence" value="ECO:0007669"/>
    <property type="project" value="UniProtKB-UniRule"/>
</dbReference>
<dbReference type="Gene3D" id="3.20.20.80">
    <property type="entry name" value="Glycosidases"/>
    <property type="match status" value="1"/>
</dbReference>
<dbReference type="Pfam" id="PF16657">
    <property type="entry name" value="Malt_amylase_C"/>
    <property type="match status" value="1"/>
</dbReference>
<dbReference type="STRING" id="908809.ABG79_00140"/>
<dbReference type="InterPro" id="IPR006046">
    <property type="entry name" value="Alpha_amylase"/>
</dbReference>
<dbReference type="PANTHER" id="PTHR10357:SF179">
    <property type="entry name" value="NEUTRAL AND BASIC AMINO ACID TRANSPORT PROTEIN RBAT"/>
    <property type="match status" value="1"/>
</dbReference>
<dbReference type="SMART" id="SM00642">
    <property type="entry name" value="Aamy"/>
    <property type="match status" value="1"/>
</dbReference>
<dbReference type="Pfam" id="PF00128">
    <property type="entry name" value="Alpha-amylase"/>
    <property type="match status" value="1"/>
</dbReference>
<keyword evidence="6" id="KW-1185">Reference proteome</keyword>
<dbReference type="Proteomes" id="UP000052015">
    <property type="component" value="Unassembled WGS sequence"/>
</dbReference>
<organism evidence="5 6">
    <name type="scientific">Caloramator mitchellensis</name>
    <dbReference type="NCBI Taxonomy" id="908809"/>
    <lineage>
        <taxon>Bacteria</taxon>
        <taxon>Bacillati</taxon>
        <taxon>Bacillota</taxon>
        <taxon>Clostridia</taxon>
        <taxon>Eubacteriales</taxon>
        <taxon>Clostridiaceae</taxon>
        <taxon>Caloramator</taxon>
    </lineage>
</organism>
<keyword evidence="3 5" id="KW-0378">Hydrolase</keyword>
<dbReference type="EMBL" id="LKHP01000001">
    <property type="protein sequence ID" value="KRQ87975.1"/>
    <property type="molecule type" value="Genomic_DNA"/>
</dbReference>
<dbReference type="InterPro" id="IPR013780">
    <property type="entry name" value="Glyco_hydro_b"/>
</dbReference>
<dbReference type="EC" id="3.2.1.1" evidence="3"/>
<dbReference type="GO" id="GO:0009313">
    <property type="term" value="P:oligosaccharide catabolic process"/>
    <property type="evidence" value="ECO:0007669"/>
    <property type="project" value="TreeGrafter"/>
</dbReference>
<dbReference type="AlphaFoldDB" id="A0A0R3JWQ4"/>
<keyword evidence="3" id="KW-0119">Carbohydrate metabolism</keyword>
<evidence type="ECO:0000256" key="1">
    <source>
        <dbReference type="ARBA" id="ARBA00008061"/>
    </source>
</evidence>
<dbReference type="SUPFAM" id="SSF51011">
    <property type="entry name" value="Glycosyl hydrolase domain"/>
    <property type="match status" value="1"/>
</dbReference>
<dbReference type="Gene3D" id="2.60.40.1180">
    <property type="entry name" value="Golgi alpha-mannosidase II"/>
    <property type="match status" value="1"/>
</dbReference>
<proteinExistence type="inferred from homology"/>